<protein>
    <recommendedName>
        <fullName evidence="1">TLDc domain-containing protein</fullName>
    </recommendedName>
</protein>
<evidence type="ECO:0000259" key="1">
    <source>
        <dbReference type="Pfam" id="PF07534"/>
    </source>
</evidence>
<keyword evidence="3" id="KW-1185">Reference proteome</keyword>
<proteinExistence type="predicted"/>
<comment type="caution">
    <text evidence="2">The sequence shown here is derived from an EMBL/GenBank/DDBJ whole genome shotgun (WGS) entry which is preliminary data.</text>
</comment>
<gene>
    <name evidence="2" type="ORF">Glove_40g72</name>
</gene>
<feature type="domain" description="TLDc" evidence="1">
    <location>
        <begin position="155"/>
        <end position="207"/>
    </location>
</feature>
<accession>A0A397JFL2</accession>
<dbReference type="Proteomes" id="UP000266861">
    <property type="component" value="Unassembled WGS sequence"/>
</dbReference>
<dbReference type="AlphaFoldDB" id="A0A397JFL2"/>
<sequence>MTRTVDDRYDGVLTIGHTLTEQNDEIRYTDTFTFKNHMTIPKQSIWIRTKVIPSNDSKSTLHICLFESKHPNFIFGSEDFVSLPESALVSILKRDNLKKILDEQLWDDLIQYLLFPDRPIKIILTRSISISELPSRENKPFSTLINEEHALEVSISYKFQLILRGSRDGFAPKTFWDMCHGYANTIAIFKVEGTEILGGYNPLQWNKYYNLSLRHDKLMETNDNGLCFDDDLKMKSEVTFSRNYYCQCKIQSYEKPIRTTVEKNKNN</sequence>
<dbReference type="Pfam" id="PF07534">
    <property type="entry name" value="TLD"/>
    <property type="match status" value="1"/>
</dbReference>
<evidence type="ECO:0000313" key="2">
    <source>
        <dbReference type="EMBL" id="RHZ87135.1"/>
    </source>
</evidence>
<reference evidence="2 3" key="1">
    <citation type="submission" date="2018-08" db="EMBL/GenBank/DDBJ databases">
        <title>Genome and evolution of the arbuscular mycorrhizal fungus Diversispora epigaea (formerly Glomus versiforme) and its bacterial endosymbionts.</title>
        <authorList>
            <person name="Sun X."/>
            <person name="Fei Z."/>
            <person name="Harrison M."/>
        </authorList>
    </citation>
    <scope>NUCLEOTIDE SEQUENCE [LARGE SCALE GENOMIC DNA]</scope>
    <source>
        <strain evidence="2 3">IT104</strain>
    </source>
</reference>
<name>A0A397JFL2_9GLOM</name>
<evidence type="ECO:0000313" key="3">
    <source>
        <dbReference type="Proteomes" id="UP000266861"/>
    </source>
</evidence>
<dbReference type="InterPro" id="IPR006571">
    <property type="entry name" value="TLDc_dom"/>
</dbReference>
<dbReference type="EMBL" id="PQFF01000038">
    <property type="protein sequence ID" value="RHZ87135.1"/>
    <property type="molecule type" value="Genomic_DNA"/>
</dbReference>
<organism evidence="2 3">
    <name type="scientific">Diversispora epigaea</name>
    <dbReference type="NCBI Taxonomy" id="1348612"/>
    <lineage>
        <taxon>Eukaryota</taxon>
        <taxon>Fungi</taxon>
        <taxon>Fungi incertae sedis</taxon>
        <taxon>Mucoromycota</taxon>
        <taxon>Glomeromycotina</taxon>
        <taxon>Glomeromycetes</taxon>
        <taxon>Diversisporales</taxon>
        <taxon>Diversisporaceae</taxon>
        <taxon>Diversispora</taxon>
    </lineage>
</organism>